<dbReference type="InterPro" id="IPR014044">
    <property type="entry name" value="CAP_dom"/>
</dbReference>
<evidence type="ECO:0000313" key="4">
    <source>
        <dbReference type="RefSeq" id="XP_022336098.1"/>
    </source>
</evidence>
<dbReference type="Proteomes" id="UP000694844">
    <property type="component" value="Chromosome 5"/>
</dbReference>
<proteinExistence type="predicted"/>
<evidence type="ECO:0000259" key="2">
    <source>
        <dbReference type="SMART" id="SM00198"/>
    </source>
</evidence>
<dbReference type="SUPFAM" id="SSF55797">
    <property type="entry name" value="PR-1-like"/>
    <property type="match status" value="3"/>
</dbReference>
<organism evidence="3 4">
    <name type="scientific">Crassostrea virginica</name>
    <name type="common">Eastern oyster</name>
    <dbReference type="NCBI Taxonomy" id="6565"/>
    <lineage>
        <taxon>Eukaryota</taxon>
        <taxon>Metazoa</taxon>
        <taxon>Spiralia</taxon>
        <taxon>Lophotrochozoa</taxon>
        <taxon>Mollusca</taxon>
        <taxon>Bivalvia</taxon>
        <taxon>Autobranchia</taxon>
        <taxon>Pteriomorphia</taxon>
        <taxon>Ostreida</taxon>
        <taxon>Ostreoidea</taxon>
        <taxon>Ostreidae</taxon>
        <taxon>Crassostrea</taxon>
    </lineage>
</organism>
<gene>
    <name evidence="4" type="primary">LOC111132565</name>
</gene>
<dbReference type="PRINTS" id="PR00838">
    <property type="entry name" value="V5ALLERGEN"/>
</dbReference>
<evidence type="ECO:0000313" key="3">
    <source>
        <dbReference type="Proteomes" id="UP000694844"/>
    </source>
</evidence>
<dbReference type="KEGG" id="cvn:111132565"/>
<keyword evidence="1" id="KW-0732">Signal</keyword>
<protein>
    <submittedName>
        <fullName evidence="4">Repressed by EFG1 protein 1-like</fullName>
    </submittedName>
</protein>
<name>A0A8B8E926_CRAVI</name>
<dbReference type="PANTHER" id="PTHR10334">
    <property type="entry name" value="CYSTEINE-RICH SECRETORY PROTEIN-RELATED"/>
    <property type="match status" value="1"/>
</dbReference>
<sequence length="330" mass="37015">MVSLYLVSVLALSLCCWETTAALTSIQQEFLDAHNAKRRVVSPSAANMRELKWSDELATVAQNYANKCVYGHNPNKYEEAPSFEKVGENLYYNTTQVPPTRAVTYWDNEKYDYDYDTNTCTDVCGHYTQKWSSELATIAQNHANNCVMGHNPSASAQSTSFSTVGENYYVNSAQVSPSYAVTYWDDEKNFYNYDTNTCSAPTGKTCAHYTQKWSGELASIAQNHANKCVYAHNPSRSSQSASFAYVGENLYANTAQVSPSYAVTYWDDEKNFYNYDTNTCSAPADMTCAHYTQNVWAETEYVGCAVAYCSPLQGFDWPSAYYYVCNYGIG</sequence>
<dbReference type="PRINTS" id="PR00837">
    <property type="entry name" value="V5TPXLIKE"/>
</dbReference>
<reference evidence="4" key="1">
    <citation type="submission" date="2025-08" db="UniProtKB">
        <authorList>
            <consortium name="RefSeq"/>
        </authorList>
    </citation>
    <scope>IDENTIFICATION</scope>
    <source>
        <tissue evidence="4">Whole sample</tissue>
    </source>
</reference>
<dbReference type="AlphaFoldDB" id="A0A8B8E926"/>
<dbReference type="Gene3D" id="3.40.33.10">
    <property type="entry name" value="CAP"/>
    <property type="match status" value="3"/>
</dbReference>
<feature type="domain" description="SCP" evidence="2">
    <location>
        <begin position="185"/>
        <end position="328"/>
    </location>
</feature>
<feature type="chain" id="PRO_5034707280" evidence="1">
    <location>
        <begin position="23"/>
        <end position="330"/>
    </location>
</feature>
<accession>A0A8B8E926</accession>
<feature type="domain" description="SCP" evidence="2">
    <location>
        <begin position="25"/>
        <end position="171"/>
    </location>
</feature>
<dbReference type="GeneID" id="111132565"/>
<evidence type="ECO:0000256" key="1">
    <source>
        <dbReference type="SAM" id="SignalP"/>
    </source>
</evidence>
<dbReference type="OrthoDB" id="43654at2759"/>
<keyword evidence="3" id="KW-1185">Reference proteome</keyword>
<dbReference type="InterPro" id="IPR001283">
    <property type="entry name" value="CRISP-related"/>
</dbReference>
<dbReference type="InterPro" id="IPR035940">
    <property type="entry name" value="CAP_sf"/>
</dbReference>
<feature type="signal peptide" evidence="1">
    <location>
        <begin position="1"/>
        <end position="22"/>
    </location>
</feature>
<dbReference type="InterPro" id="IPR002413">
    <property type="entry name" value="V5_allergen-like"/>
</dbReference>
<dbReference type="Pfam" id="PF00188">
    <property type="entry name" value="CAP"/>
    <property type="match status" value="3"/>
</dbReference>
<dbReference type="SMART" id="SM00198">
    <property type="entry name" value="SCP"/>
    <property type="match status" value="2"/>
</dbReference>
<dbReference type="RefSeq" id="XP_022336098.1">
    <property type="nucleotide sequence ID" value="XM_022480390.1"/>
</dbReference>